<feature type="region of interest" description="Disordered" evidence="4">
    <location>
        <begin position="907"/>
        <end position="942"/>
    </location>
</feature>
<evidence type="ECO:0000256" key="5">
    <source>
        <dbReference type="SAM" id="SignalP"/>
    </source>
</evidence>
<dbReference type="InterPro" id="IPR036942">
    <property type="entry name" value="Beta-barrel_TonB_sf"/>
</dbReference>
<dbReference type="Pfam" id="PF14905">
    <property type="entry name" value="OMP_b-brl_3"/>
    <property type="match status" value="1"/>
</dbReference>
<dbReference type="OrthoDB" id="1086219at2"/>
<dbReference type="Gene3D" id="2.60.40.1120">
    <property type="entry name" value="Carboxypeptidase-like, regulatory domain"/>
    <property type="match status" value="1"/>
</dbReference>
<evidence type="ECO:0000259" key="6">
    <source>
        <dbReference type="Pfam" id="PF14905"/>
    </source>
</evidence>
<feature type="domain" description="Outer membrane protein beta-barrel" evidence="6">
    <location>
        <begin position="435"/>
        <end position="901"/>
    </location>
</feature>
<dbReference type="Proteomes" id="UP000318733">
    <property type="component" value="Unassembled WGS sequence"/>
</dbReference>
<dbReference type="EMBL" id="VLPK01000001">
    <property type="protein sequence ID" value="TSJ44380.1"/>
    <property type="molecule type" value="Genomic_DNA"/>
</dbReference>
<evidence type="ECO:0000313" key="8">
    <source>
        <dbReference type="Proteomes" id="UP000318733"/>
    </source>
</evidence>
<dbReference type="GO" id="GO:0009279">
    <property type="term" value="C:cell outer membrane"/>
    <property type="evidence" value="ECO:0007669"/>
    <property type="project" value="UniProtKB-SubCell"/>
</dbReference>
<sequence>MKLSCILTLLAFITITNVYAQTGRTIKGSVTDTAKVSIPGATVKLFTDKDSITTIADVNGQFSFPAVKVNQFSLVVFSIGYDALKRRIILDSANTAVMLKPIMLKNSSTTLNTVNIVGINPVKLKEDTVEFNAAAYKVRDGAMVEDVIKKLPGADVDKNGNITFQGKTVSKVRVNGKDFFGGDVKTATQNLPANAVSNVQMINDYGDQANLTGIKSGEPETVLNINVKPGKNNGRFGQVSAGGGADALPQVDGTTNKGRYIAQANIFRFDDNRQIAILSNLNNTNTSLFNFGPPGSGNAPTNGITTARSLGFNYRDSWGKKITVYGSYSFADNSVDLVSSVLQNNLSTTSPTTNTQNSTEKNSKINHRFTFNMEYKIDTANYLKISPSYSYGGTNNNANGSNLLVSDTATLSNYSYKTLSNSSAPNYGINVLYNHKFINSHSNFSIDFGAGRSTSRAYQNPVYTYINTAATAPLSQFINTNSHTDTLGAAVSYINPLSKRSYFEVNYNYHRAYTTADKVTDTSTTNNIQDNYAMLSNNYNFTLTTNRFGLNYRFIEKKYNYVIGVVAQPSLLEGYSPTTGLTTSKSTFNFTPAAHFVYNFSRSQSLSANYSGTTVSPTFSELQPVTDFSNAAYPITGNPDLKPEFNNSFSLRYNKFNFESGNVFFGNLSFVKTNDKIVSNTITYPANYTPNTKLSNTVATQYLNADGYYSASGFYVFAKPFDDRKYNLFFIGNIAYNNNISYVSTVAPETFALTTEKNIAKNLVYTQGLKFRIDIADVIDAEPNTSYSINSSKNSLTQPGINDNFRTWTLGLTGKNYVFKDWTISYDYNKTFYYGYKGSTNPNIFNTYIERRFLPNKLATVRLSAFDLFNQNTGYTSTQNGNYITQSNVNRLGRYYMLTLTLRLQNTSGKNNDRHMGPPPGGGPPPDGGGPGGGGPPGGGFN</sequence>
<feature type="compositionally biased region" description="Pro residues" evidence="4">
    <location>
        <begin position="917"/>
        <end position="928"/>
    </location>
</feature>
<organism evidence="7 8">
    <name type="scientific">Mucilaginibacter corticis</name>
    <dbReference type="NCBI Taxonomy" id="2597670"/>
    <lineage>
        <taxon>Bacteria</taxon>
        <taxon>Pseudomonadati</taxon>
        <taxon>Bacteroidota</taxon>
        <taxon>Sphingobacteriia</taxon>
        <taxon>Sphingobacteriales</taxon>
        <taxon>Sphingobacteriaceae</taxon>
        <taxon>Mucilaginibacter</taxon>
    </lineage>
</organism>
<dbReference type="SUPFAM" id="SSF49464">
    <property type="entry name" value="Carboxypeptidase regulatory domain-like"/>
    <property type="match status" value="1"/>
</dbReference>
<feature type="compositionally biased region" description="Gly residues" evidence="4">
    <location>
        <begin position="929"/>
        <end position="942"/>
    </location>
</feature>
<accession>A0A556MWS6</accession>
<keyword evidence="8" id="KW-1185">Reference proteome</keyword>
<keyword evidence="5" id="KW-0732">Signal</keyword>
<name>A0A556MWS6_9SPHI</name>
<evidence type="ECO:0000256" key="1">
    <source>
        <dbReference type="ARBA" id="ARBA00004442"/>
    </source>
</evidence>
<dbReference type="Gene3D" id="2.40.170.20">
    <property type="entry name" value="TonB-dependent receptor, beta-barrel domain"/>
    <property type="match status" value="1"/>
</dbReference>
<comment type="subcellular location">
    <subcellularLocation>
        <location evidence="1">Cell outer membrane</location>
    </subcellularLocation>
</comment>
<keyword evidence="3" id="KW-0998">Cell outer membrane</keyword>
<keyword evidence="2" id="KW-0472">Membrane</keyword>
<protein>
    <submittedName>
        <fullName evidence="7">Outer membrane beta-barrel protein</fullName>
    </submittedName>
</protein>
<reference evidence="7 8" key="1">
    <citation type="submission" date="2019-07" db="EMBL/GenBank/DDBJ databases">
        <authorList>
            <person name="Huq M.A."/>
        </authorList>
    </citation>
    <scope>NUCLEOTIDE SEQUENCE [LARGE SCALE GENOMIC DNA]</scope>
    <source>
        <strain evidence="7 8">MAH-19</strain>
    </source>
</reference>
<feature type="signal peptide" evidence="5">
    <location>
        <begin position="1"/>
        <end position="20"/>
    </location>
</feature>
<gene>
    <name evidence="7" type="ORF">FO440_09430</name>
</gene>
<proteinExistence type="predicted"/>
<dbReference type="AlphaFoldDB" id="A0A556MWS6"/>
<evidence type="ECO:0000256" key="3">
    <source>
        <dbReference type="ARBA" id="ARBA00023237"/>
    </source>
</evidence>
<dbReference type="Pfam" id="PF13620">
    <property type="entry name" value="CarboxypepD_reg"/>
    <property type="match status" value="1"/>
</dbReference>
<dbReference type="InterPro" id="IPR041700">
    <property type="entry name" value="OMP_b-brl_3"/>
</dbReference>
<dbReference type="InterPro" id="IPR008969">
    <property type="entry name" value="CarboxyPept-like_regulatory"/>
</dbReference>
<evidence type="ECO:0000313" key="7">
    <source>
        <dbReference type="EMBL" id="TSJ44380.1"/>
    </source>
</evidence>
<evidence type="ECO:0000256" key="2">
    <source>
        <dbReference type="ARBA" id="ARBA00023136"/>
    </source>
</evidence>
<comment type="caution">
    <text evidence="7">The sequence shown here is derived from an EMBL/GenBank/DDBJ whole genome shotgun (WGS) entry which is preliminary data.</text>
</comment>
<feature type="chain" id="PRO_5021942095" evidence="5">
    <location>
        <begin position="21"/>
        <end position="942"/>
    </location>
</feature>
<dbReference type="RefSeq" id="WP_144247941.1">
    <property type="nucleotide sequence ID" value="NZ_VLPK01000001.1"/>
</dbReference>
<dbReference type="SUPFAM" id="SSF56935">
    <property type="entry name" value="Porins"/>
    <property type="match status" value="1"/>
</dbReference>
<evidence type="ECO:0000256" key="4">
    <source>
        <dbReference type="SAM" id="MobiDB-lite"/>
    </source>
</evidence>